<gene>
    <name evidence="2" type="ORF">AVDCRST_MAG54-2911</name>
</gene>
<feature type="non-terminal residue" evidence="2">
    <location>
        <position position="167"/>
    </location>
</feature>
<feature type="compositionally biased region" description="Basic and acidic residues" evidence="1">
    <location>
        <begin position="12"/>
        <end position="24"/>
    </location>
</feature>
<evidence type="ECO:0000256" key="1">
    <source>
        <dbReference type="SAM" id="MobiDB-lite"/>
    </source>
</evidence>
<protein>
    <submittedName>
        <fullName evidence="2">Uncharacterized protein</fullName>
    </submittedName>
</protein>
<name>A0A6J4J388_9PSEU</name>
<feature type="compositionally biased region" description="Basic residues" evidence="1">
    <location>
        <begin position="59"/>
        <end position="84"/>
    </location>
</feature>
<feature type="compositionally biased region" description="Basic and acidic residues" evidence="1">
    <location>
        <begin position="33"/>
        <end position="47"/>
    </location>
</feature>
<dbReference type="AlphaFoldDB" id="A0A6J4J388"/>
<sequence>DDDFGGATPVEPGERQAARRDQPAHPRRARGRPPAEHVGARAAHRDVGAGGHRAGPAPRAHRGHPGLPPRRRPGGARLPHRRVGARPPGPGAGEDGRADRGPPARGGRVPPHHRRGLPAHARPGPRRRRPRPRPPGLAGVRGDGHGGHQDHDRRAPEPAGRGPAGQL</sequence>
<accession>A0A6J4J388</accession>
<feature type="compositionally biased region" description="Basic and acidic residues" evidence="1">
    <location>
        <begin position="142"/>
        <end position="156"/>
    </location>
</feature>
<reference evidence="2" key="1">
    <citation type="submission" date="2020-02" db="EMBL/GenBank/DDBJ databases">
        <authorList>
            <person name="Meier V. D."/>
        </authorList>
    </citation>
    <scope>NUCLEOTIDE SEQUENCE</scope>
    <source>
        <strain evidence="2">AVDCRST_MAG54</strain>
    </source>
</reference>
<proteinExistence type="predicted"/>
<organism evidence="2">
    <name type="scientific">uncultured Actinomycetospora sp</name>
    <dbReference type="NCBI Taxonomy" id="1135996"/>
    <lineage>
        <taxon>Bacteria</taxon>
        <taxon>Bacillati</taxon>
        <taxon>Actinomycetota</taxon>
        <taxon>Actinomycetes</taxon>
        <taxon>Pseudonocardiales</taxon>
        <taxon>Pseudonocardiaceae</taxon>
        <taxon>Actinomycetospora</taxon>
        <taxon>environmental samples</taxon>
    </lineage>
</organism>
<dbReference type="EMBL" id="CADCTH010000369">
    <property type="protein sequence ID" value="CAA9269410.1"/>
    <property type="molecule type" value="Genomic_DNA"/>
</dbReference>
<evidence type="ECO:0000313" key="2">
    <source>
        <dbReference type="EMBL" id="CAA9269410.1"/>
    </source>
</evidence>
<feature type="compositionally biased region" description="Basic residues" evidence="1">
    <location>
        <begin position="110"/>
        <end position="132"/>
    </location>
</feature>
<feature type="non-terminal residue" evidence="2">
    <location>
        <position position="1"/>
    </location>
</feature>
<feature type="region of interest" description="Disordered" evidence="1">
    <location>
        <begin position="1"/>
        <end position="167"/>
    </location>
</feature>